<dbReference type="AlphaFoldDB" id="A0A8R7PLK0"/>
<proteinExistence type="predicted"/>
<dbReference type="Gramene" id="TuG1812G0200005891.01.T01">
    <property type="protein sequence ID" value="TuG1812G0200005891.01.T01"/>
    <property type="gene ID" value="TuG1812G0200005891.01"/>
</dbReference>
<evidence type="ECO:0000313" key="1">
    <source>
        <dbReference type="EnsemblPlants" id="TuG1812G0200005891.01.T02"/>
    </source>
</evidence>
<dbReference type="Gramene" id="TuG1812U0000329800.01.T01">
    <property type="protein sequence ID" value="TuG1812U0000329800.01.T01"/>
    <property type="gene ID" value="TuG1812U0000329800.01"/>
</dbReference>
<reference evidence="1" key="2">
    <citation type="submission" date="2018-03" db="EMBL/GenBank/DDBJ databases">
        <title>The Triticum urartu genome reveals the dynamic nature of wheat genome evolution.</title>
        <authorList>
            <person name="Ling H."/>
            <person name="Ma B."/>
            <person name="Shi X."/>
            <person name="Liu H."/>
            <person name="Dong L."/>
            <person name="Sun H."/>
            <person name="Cao Y."/>
            <person name="Gao Q."/>
            <person name="Zheng S."/>
            <person name="Li Y."/>
            <person name="Yu Y."/>
            <person name="Du H."/>
            <person name="Qi M."/>
            <person name="Li Y."/>
            <person name="Yu H."/>
            <person name="Cui Y."/>
            <person name="Wang N."/>
            <person name="Chen C."/>
            <person name="Wu H."/>
            <person name="Zhao Y."/>
            <person name="Zhang J."/>
            <person name="Li Y."/>
            <person name="Zhou W."/>
            <person name="Zhang B."/>
            <person name="Hu W."/>
            <person name="Eijk M."/>
            <person name="Tang J."/>
            <person name="Witsenboer H."/>
            <person name="Zhao S."/>
            <person name="Li Z."/>
            <person name="Zhang A."/>
            <person name="Wang D."/>
            <person name="Liang C."/>
        </authorList>
    </citation>
    <scope>NUCLEOTIDE SEQUENCE [LARGE SCALE GENOMIC DNA]</scope>
    <source>
        <strain evidence="1">cv. G1812</strain>
    </source>
</reference>
<dbReference type="EnsemblPlants" id="TuG1812G0200005891.01.T02">
    <property type="protein sequence ID" value="TuG1812G0200005891.01.T02"/>
    <property type="gene ID" value="TuG1812G0200005891.01"/>
</dbReference>
<evidence type="ECO:0000313" key="2">
    <source>
        <dbReference type="Proteomes" id="UP000015106"/>
    </source>
</evidence>
<name>A0A8R7PLK0_TRIUA</name>
<keyword evidence="2" id="KW-1185">Reference proteome</keyword>
<sequence>MLSCLVVAVDKEVAHRLILRWPCPCIADGEDSVCEFLEYMLGTTSTTLKIMWCCLADPNVWGLFKEKPDGTKHDKGHLPFSG</sequence>
<protein>
    <submittedName>
        <fullName evidence="1">Uncharacterized protein</fullName>
    </submittedName>
</protein>
<organism evidence="1 2">
    <name type="scientific">Triticum urartu</name>
    <name type="common">Red wild einkorn</name>
    <name type="synonym">Crithodium urartu</name>
    <dbReference type="NCBI Taxonomy" id="4572"/>
    <lineage>
        <taxon>Eukaryota</taxon>
        <taxon>Viridiplantae</taxon>
        <taxon>Streptophyta</taxon>
        <taxon>Embryophyta</taxon>
        <taxon>Tracheophyta</taxon>
        <taxon>Spermatophyta</taxon>
        <taxon>Magnoliopsida</taxon>
        <taxon>Liliopsida</taxon>
        <taxon>Poales</taxon>
        <taxon>Poaceae</taxon>
        <taxon>BOP clade</taxon>
        <taxon>Pooideae</taxon>
        <taxon>Triticodae</taxon>
        <taxon>Triticeae</taxon>
        <taxon>Triticinae</taxon>
        <taxon>Triticum</taxon>
    </lineage>
</organism>
<dbReference type="Proteomes" id="UP000015106">
    <property type="component" value="Chromosome 2"/>
</dbReference>
<dbReference type="EnsemblPlants" id="TuG1812G0200005891.01.T01">
    <property type="protein sequence ID" value="TuG1812G0200005891.01.T01"/>
    <property type="gene ID" value="TuG1812G0200005891.01"/>
</dbReference>
<dbReference type="Gramene" id="TuG1812G0200005891.01.T02">
    <property type="protein sequence ID" value="TuG1812G0200005891.01.T02"/>
    <property type="gene ID" value="TuG1812G0200005891.01"/>
</dbReference>
<dbReference type="EnsemblPlants" id="TuG1812U0000329800.01.T01">
    <property type="protein sequence ID" value="TuG1812U0000329800.01.T01"/>
    <property type="gene ID" value="TuG1812U0000329800.01"/>
</dbReference>
<reference evidence="1" key="3">
    <citation type="submission" date="2022-06" db="UniProtKB">
        <authorList>
            <consortium name="EnsemblPlants"/>
        </authorList>
    </citation>
    <scope>IDENTIFICATION</scope>
</reference>
<accession>A0A8R7PLK0</accession>
<reference evidence="2" key="1">
    <citation type="journal article" date="2013" name="Nature">
        <title>Draft genome of the wheat A-genome progenitor Triticum urartu.</title>
        <authorList>
            <person name="Ling H.Q."/>
            <person name="Zhao S."/>
            <person name="Liu D."/>
            <person name="Wang J."/>
            <person name="Sun H."/>
            <person name="Zhang C."/>
            <person name="Fan H."/>
            <person name="Li D."/>
            <person name="Dong L."/>
            <person name="Tao Y."/>
            <person name="Gao C."/>
            <person name="Wu H."/>
            <person name="Li Y."/>
            <person name="Cui Y."/>
            <person name="Guo X."/>
            <person name="Zheng S."/>
            <person name="Wang B."/>
            <person name="Yu K."/>
            <person name="Liang Q."/>
            <person name="Yang W."/>
            <person name="Lou X."/>
            <person name="Chen J."/>
            <person name="Feng M."/>
            <person name="Jian J."/>
            <person name="Zhang X."/>
            <person name="Luo G."/>
            <person name="Jiang Y."/>
            <person name="Liu J."/>
            <person name="Wang Z."/>
            <person name="Sha Y."/>
            <person name="Zhang B."/>
            <person name="Wu H."/>
            <person name="Tang D."/>
            <person name="Shen Q."/>
            <person name="Xue P."/>
            <person name="Zou S."/>
            <person name="Wang X."/>
            <person name="Liu X."/>
            <person name="Wang F."/>
            <person name="Yang Y."/>
            <person name="An X."/>
            <person name="Dong Z."/>
            <person name="Zhang K."/>
            <person name="Zhang X."/>
            <person name="Luo M.C."/>
            <person name="Dvorak J."/>
            <person name="Tong Y."/>
            <person name="Wang J."/>
            <person name="Yang H."/>
            <person name="Li Z."/>
            <person name="Wang D."/>
            <person name="Zhang A."/>
            <person name="Wang J."/>
        </authorList>
    </citation>
    <scope>NUCLEOTIDE SEQUENCE</scope>
    <source>
        <strain evidence="2">cv. G1812</strain>
    </source>
</reference>